<dbReference type="GO" id="GO:0006520">
    <property type="term" value="P:amino acid metabolic process"/>
    <property type="evidence" value="ECO:0007669"/>
    <property type="project" value="InterPro"/>
</dbReference>
<name>A0A183D062_9BILA</name>
<dbReference type="GO" id="GO:0005737">
    <property type="term" value="C:cytoplasm"/>
    <property type="evidence" value="ECO:0007669"/>
    <property type="project" value="TreeGrafter"/>
</dbReference>
<evidence type="ECO:0000256" key="9">
    <source>
        <dbReference type="ARBA" id="ARBA00041275"/>
    </source>
</evidence>
<evidence type="ECO:0000256" key="8">
    <source>
        <dbReference type="ARBA" id="ARBA00040968"/>
    </source>
</evidence>
<dbReference type="Pfam" id="PF00282">
    <property type="entry name" value="Pyridoxal_deC"/>
    <property type="match status" value="2"/>
</dbReference>
<dbReference type="InterPro" id="IPR015421">
    <property type="entry name" value="PyrdxlP-dep_Trfase_major"/>
</dbReference>
<dbReference type="InterPro" id="IPR002129">
    <property type="entry name" value="PyrdxlP-dep_de-COase"/>
</dbReference>
<dbReference type="GO" id="GO:0042423">
    <property type="term" value="P:catecholamine biosynthetic process"/>
    <property type="evidence" value="ECO:0007669"/>
    <property type="project" value="UniProtKB-KW"/>
</dbReference>
<dbReference type="GO" id="GO:0019752">
    <property type="term" value="P:carboxylic acid metabolic process"/>
    <property type="evidence" value="ECO:0007669"/>
    <property type="project" value="InterPro"/>
</dbReference>
<organism evidence="13">
    <name type="scientific">Gongylonema pulchrum</name>
    <dbReference type="NCBI Taxonomy" id="637853"/>
    <lineage>
        <taxon>Eukaryota</taxon>
        <taxon>Metazoa</taxon>
        <taxon>Ecdysozoa</taxon>
        <taxon>Nematoda</taxon>
        <taxon>Chromadorea</taxon>
        <taxon>Rhabditida</taxon>
        <taxon>Spirurina</taxon>
        <taxon>Spiruromorpha</taxon>
        <taxon>Spiruroidea</taxon>
        <taxon>Gongylonematidae</taxon>
        <taxon>Gongylonema</taxon>
    </lineage>
</organism>
<dbReference type="AlphaFoldDB" id="A0A183D062"/>
<comment type="subunit">
    <text evidence="2">Homodimer.</text>
</comment>
<dbReference type="GO" id="GO:0042427">
    <property type="term" value="P:serotonin biosynthetic process"/>
    <property type="evidence" value="ECO:0007669"/>
    <property type="project" value="TreeGrafter"/>
</dbReference>
<evidence type="ECO:0000256" key="3">
    <source>
        <dbReference type="ARBA" id="ARBA00022584"/>
    </source>
</evidence>
<keyword evidence="12" id="KW-1185">Reference proteome</keyword>
<evidence type="ECO:0000256" key="5">
    <source>
        <dbReference type="ARBA" id="ARBA00022898"/>
    </source>
</evidence>
<dbReference type="InterPro" id="IPR010977">
    <property type="entry name" value="Aromatic_deC"/>
</dbReference>
<evidence type="ECO:0000256" key="6">
    <source>
        <dbReference type="ARBA" id="ARBA00023239"/>
    </source>
</evidence>
<evidence type="ECO:0000313" key="11">
    <source>
        <dbReference type="EMBL" id="VDK32186.1"/>
    </source>
</evidence>
<evidence type="ECO:0000256" key="2">
    <source>
        <dbReference type="ARBA" id="ARBA00011738"/>
    </source>
</evidence>
<dbReference type="EMBL" id="UYRT01002950">
    <property type="protein sequence ID" value="VDK32186.1"/>
    <property type="molecule type" value="Genomic_DNA"/>
</dbReference>
<evidence type="ECO:0000313" key="13">
    <source>
        <dbReference type="WBParaSite" id="GPUH_0000210801-mRNA-1"/>
    </source>
</evidence>
<keyword evidence="5 10" id="KW-0663">Pyridoxal phosphate</keyword>
<dbReference type="GO" id="GO:0030170">
    <property type="term" value="F:pyridoxal phosphate binding"/>
    <property type="evidence" value="ECO:0007669"/>
    <property type="project" value="InterPro"/>
</dbReference>
<dbReference type="Proteomes" id="UP000271098">
    <property type="component" value="Unassembled WGS sequence"/>
</dbReference>
<dbReference type="OrthoDB" id="639767at2759"/>
<reference evidence="13" key="1">
    <citation type="submission" date="2016-06" db="UniProtKB">
        <authorList>
            <consortium name="WormBaseParasite"/>
        </authorList>
    </citation>
    <scope>IDENTIFICATION</scope>
</reference>
<evidence type="ECO:0000256" key="1">
    <source>
        <dbReference type="ARBA" id="ARBA00001933"/>
    </source>
</evidence>
<keyword evidence="6 10" id="KW-0456">Lyase</keyword>
<gene>
    <name evidence="11" type="ORF">GPUH_LOCUS2103</name>
</gene>
<reference evidence="11 12" key="2">
    <citation type="submission" date="2018-11" db="EMBL/GenBank/DDBJ databases">
        <authorList>
            <consortium name="Pathogen Informatics"/>
        </authorList>
    </citation>
    <scope>NUCLEOTIDE SEQUENCE [LARGE SCALE GENOMIC DNA]</scope>
</reference>
<evidence type="ECO:0000256" key="7">
    <source>
        <dbReference type="ARBA" id="ARBA00038886"/>
    </source>
</evidence>
<keyword evidence="3" id="KW-0127">Catecholamine biosynthesis</keyword>
<evidence type="ECO:0000256" key="4">
    <source>
        <dbReference type="ARBA" id="ARBA00022793"/>
    </source>
</evidence>
<dbReference type="Gene3D" id="3.40.640.10">
    <property type="entry name" value="Type I PLP-dependent aspartate aminotransferase-like (Major domain)"/>
    <property type="match status" value="1"/>
</dbReference>
<dbReference type="SUPFAM" id="SSF53383">
    <property type="entry name" value="PLP-dependent transferases"/>
    <property type="match status" value="1"/>
</dbReference>
<accession>A0A183D062</accession>
<dbReference type="InterPro" id="IPR015424">
    <property type="entry name" value="PyrdxlP-dep_Trfase"/>
</dbReference>
<sequence length="269" mass="30415">MSMNTTEFRKYGKDIIDVVSDYWDTIRKREPLPDVQPGFMRPLIPYDPPMEGQPWEEIFKDLEKVAIGGNTHWQHPNFYAYYPTTCSYQAIMGDILSGGLASIGFSWKSSPSMTELEICVLEWLAKALALPKELHGESSIAIIQNTASDATYVAILAARGRVTERIKVQEKAVEYHEKETVITDDGVDIGNLYHYPYHDPSIMTKLVAYCSDQAHSSVEKGVMLAAVRLRKLRSVRGGLFDNFCVTPEVLEAAIKVTESMRKKKHAFFQ</sequence>
<comment type="similarity">
    <text evidence="10">Belongs to the group II decarboxylase family.</text>
</comment>
<protein>
    <recommendedName>
        <fullName evidence="8">Aromatic-L-amino-acid decarboxylase</fullName>
        <ecNumber evidence="7">4.1.1.28</ecNumber>
    </recommendedName>
    <alternativeName>
        <fullName evidence="9">DOPA decarboxylase</fullName>
    </alternativeName>
</protein>
<dbReference type="WBParaSite" id="GPUH_0000210801-mRNA-1">
    <property type="protein sequence ID" value="GPUH_0000210801-mRNA-1"/>
    <property type="gene ID" value="GPUH_0000210801"/>
</dbReference>
<dbReference type="Gene3D" id="1.20.1340.10">
    <property type="entry name" value="dopa decarboxylase, N-terminal domain"/>
    <property type="match status" value="1"/>
</dbReference>
<evidence type="ECO:0000313" key="12">
    <source>
        <dbReference type="Proteomes" id="UP000271098"/>
    </source>
</evidence>
<dbReference type="PANTHER" id="PTHR11999">
    <property type="entry name" value="GROUP II PYRIDOXAL-5-PHOSPHATE DECARBOXYLASE"/>
    <property type="match status" value="1"/>
</dbReference>
<dbReference type="PRINTS" id="PR00800">
    <property type="entry name" value="YHDCRBOXLASE"/>
</dbReference>
<dbReference type="PANTHER" id="PTHR11999:SF167">
    <property type="entry name" value="AROMATIC-L-AMINO-ACID DECARBOXYLASE"/>
    <property type="match status" value="1"/>
</dbReference>
<evidence type="ECO:0000256" key="10">
    <source>
        <dbReference type="RuleBase" id="RU000382"/>
    </source>
</evidence>
<proteinExistence type="inferred from homology"/>
<keyword evidence="4" id="KW-0210">Decarboxylase</keyword>
<dbReference type="GO" id="GO:0004058">
    <property type="term" value="F:aromatic-L-amino-acid decarboxylase activity"/>
    <property type="evidence" value="ECO:0007669"/>
    <property type="project" value="UniProtKB-EC"/>
</dbReference>
<comment type="cofactor">
    <cofactor evidence="1 10">
        <name>pyridoxal 5'-phosphate</name>
        <dbReference type="ChEBI" id="CHEBI:597326"/>
    </cofactor>
</comment>
<dbReference type="EC" id="4.1.1.28" evidence="7"/>